<organism evidence="1">
    <name type="scientific">Rhizophora mucronata</name>
    <name type="common">Asiatic mangrove</name>
    <dbReference type="NCBI Taxonomy" id="61149"/>
    <lineage>
        <taxon>Eukaryota</taxon>
        <taxon>Viridiplantae</taxon>
        <taxon>Streptophyta</taxon>
        <taxon>Embryophyta</taxon>
        <taxon>Tracheophyta</taxon>
        <taxon>Spermatophyta</taxon>
        <taxon>Magnoliopsida</taxon>
        <taxon>eudicotyledons</taxon>
        <taxon>Gunneridae</taxon>
        <taxon>Pentapetalae</taxon>
        <taxon>rosids</taxon>
        <taxon>fabids</taxon>
        <taxon>Malpighiales</taxon>
        <taxon>Rhizophoraceae</taxon>
        <taxon>Rhizophora</taxon>
    </lineage>
</organism>
<dbReference type="AlphaFoldDB" id="A0A2P2MKK0"/>
<name>A0A2P2MKK0_RHIMU</name>
<dbReference type="EMBL" id="GGEC01050271">
    <property type="protein sequence ID" value="MBX30755.1"/>
    <property type="molecule type" value="Transcribed_RNA"/>
</dbReference>
<dbReference type="EMBL" id="GGEC01050265">
    <property type="protein sequence ID" value="MBX30749.1"/>
    <property type="molecule type" value="Transcribed_RNA"/>
</dbReference>
<accession>A0A2P2MKK0</accession>
<dbReference type="GO" id="GO:0016757">
    <property type="term" value="F:glycosyltransferase activity"/>
    <property type="evidence" value="ECO:0007669"/>
    <property type="project" value="UniProtKB-KW"/>
</dbReference>
<proteinExistence type="predicted"/>
<reference evidence="1" key="1">
    <citation type="submission" date="2018-02" db="EMBL/GenBank/DDBJ databases">
        <title>Rhizophora mucronata_Transcriptome.</title>
        <authorList>
            <person name="Meera S.P."/>
            <person name="Sreeshan A."/>
            <person name="Augustine A."/>
        </authorList>
    </citation>
    <scope>NUCLEOTIDE SEQUENCE</scope>
    <source>
        <tissue evidence="1">Leaf</tissue>
    </source>
</reference>
<keyword evidence="1" id="KW-0328">Glycosyltransferase</keyword>
<keyword evidence="1" id="KW-0808">Transferase</keyword>
<protein>
    <submittedName>
        <fullName evidence="1">ATP phosphoribosyltransferase</fullName>
    </submittedName>
</protein>
<evidence type="ECO:0000313" key="1">
    <source>
        <dbReference type="EMBL" id="MBX30749.1"/>
    </source>
</evidence>
<sequence length="60" mass="7035">MDATLQKRKELGVISRLERHKKYLLISSLVLKRIERKTLTFYFTQSCLTFQSLQGSLFIG</sequence>